<dbReference type="RefSeq" id="WP_166156277.1">
    <property type="nucleotide sequence ID" value="NZ_JAAOIW010000022.1"/>
</dbReference>
<protein>
    <submittedName>
        <fullName evidence="2">Uncharacterized protein</fullName>
    </submittedName>
</protein>
<keyword evidence="1" id="KW-0472">Membrane</keyword>
<feature type="transmembrane region" description="Helical" evidence="1">
    <location>
        <begin position="20"/>
        <end position="38"/>
    </location>
</feature>
<keyword evidence="1" id="KW-1133">Transmembrane helix</keyword>
<gene>
    <name evidence="2" type="ORF">G9U52_33930</name>
</gene>
<accession>A0ABX0JIE6</accession>
<evidence type="ECO:0000256" key="1">
    <source>
        <dbReference type="SAM" id="Phobius"/>
    </source>
</evidence>
<proteinExistence type="predicted"/>
<name>A0ABX0JIE6_9BACL</name>
<evidence type="ECO:0000313" key="3">
    <source>
        <dbReference type="Proteomes" id="UP001165962"/>
    </source>
</evidence>
<organism evidence="2 3">
    <name type="scientific">Paenibacillus agricola</name>
    <dbReference type="NCBI Taxonomy" id="2716264"/>
    <lineage>
        <taxon>Bacteria</taxon>
        <taxon>Bacillati</taxon>
        <taxon>Bacillota</taxon>
        <taxon>Bacilli</taxon>
        <taxon>Bacillales</taxon>
        <taxon>Paenibacillaceae</taxon>
        <taxon>Paenibacillus</taxon>
    </lineage>
</organism>
<reference evidence="2" key="1">
    <citation type="submission" date="2020-03" db="EMBL/GenBank/DDBJ databases">
        <title>Draft sequencing of Paenibacilllus sp. S3N08.</title>
        <authorList>
            <person name="Kim D.-U."/>
        </authorList>
    </citation>
    <scope>NUCLEOTIDE SEQUENCE</scope>
    <source>
        <strain evidence="2">S3N08</strain>
    </source>
</reference>
<keyword evidence="1" id="KW-0812">Transmembrane</keyword>
<sequence length="62" mass="6857">MNEADPRCGLFFIKVTGRLVPIYGAIKPIIFILFKGLIMKVVRATKDDLNDATASYLQVTVA</sequence>
<dbReference type="Proteomes" id="UP001165962">
    <property type="component" value="Unassembled WGS sequence"/>
</dbReference>
<keyword evidence="3" id="KW-1185">Reference proteome</keyword>
<evidence type="ECO:0000313" key="2">
    <source>
        <dbReference type="EMBL" id="NHN34752.1"/>
    </source>
</evidence>
<dbReference type="EMBL" id="JAAOIW010000022">
    <property type="protein sequence ID" value="NHN34752.1"/>
    <property type="molecule type" value="Genomic_DNA"/>
</dbReference>
<comment type="caution">
    <text evidence="2">The sequence shown here is derived from an EMBL/GenBank/DDBJ whole genome shotgun (WGS) entry which is preliminary data.</text>
</comment>